<dbReference type="Proteomes" id="UP000217790">
    <property type="component" value="Unassembled WGS sequence"/>
</dbReference>
<evidence type="ECO:0000313" key="1">
    <source>
        <dbReference type="EMBL" id="PBK92423.1"/>
    </source>
</evidence>
<sequence length="302" mass="33947">MVPYCSLLNPHDNVVHPAFSIDDLLADEAVMSALENDAIAVIDIQPTSVTPAPPSSNPSKVNKDTPCPFRKYAPCLAIVDQSSSDMLSCCCNCLIHKDVQYYRKPIKAILHCLSVALASLPSVSTCYWPIELKYGKVDDFLAIEELLLQFIEHGDIVSLSQLSHTNRTFRRLVRDTLTTRLRDSLTTFIPRSILFEFFTTLNNNKACIAGSVALRTLTPLSDWTPEDLNIIIPAGSTAPWHMFFQYHGFQSLNTIDNVKYHRYQMATRSVSIYGHPSLEVIITLSLHAIDKLITYLCRRKLS</sequence>
<reference evidence="2" key="1">
    <citation type="journal article" date="2017" name="Nat. Ecol. Evol.">
        <title>Genome expansion and lineage-specific genetic innovations in the forest pathogenic fungi Armillaria.</title>
        <authorList>
            <person name="Sipos G."/>
            <person name="Prasanna A.N."/>
            <person name="Walter M.C."/>
            <person name="O'Connor E."/>
            <person name="Balint B."/>
            <person name="Krizsan K."/>
            <person name="Kiss B."/>
            <person name="Hess J."/>
            <person name="Varga T."/>
            <person name="Slot J."/>
            <person name="Riley R."/>
            <person name="Boka B."/>
            <person name="Rigling D."/>
            <person name="Barry K."/>
            <person name="Lee J."/>
            <person name="Mihaltcheva S."/>
            <person name="LaButti K."/>
            <person name="Lipzen A."/>
            <person name="Waldron R."/>
            <person name="Moloney N.M."/>
            <person name="Sperisen C."/>
            <person name="Kredics L."/>
            <person name="Vagvoelgyi C."/>
            <person name="Patrignani A."/>
            <person name="Fitzpatrick D."/>
            <person name="Nagy I."/>
            <person name="Doyle S."/>
            <person name="Anderson J.B."/>
            <person name="Grigoriev I.V."/>
            <person name="Gueldener U."/>
            <person name="Muensterkoetter M."/>
            <person name="Nagy L.G."/>
        </authorList>
    </citation>
    <scope>NUCLEOTIDE SEQUENCE [LARGE SCALE GENOMIC DNA]</scope>
    <source>
        <strain evidence="2">Ar21-2</strain>
    </source>
</reference>
<gene>
    <name evidence="1" type="ORF">ARMGADRAFT_1080508</name>
</gene>
<organism evidence="1 2">
    <name type="scientific">Armillaria gallica</name>
    <name type="common">Bulbous honey fungus</name>
    <name type="synonym">Armillaria bulbosa</name>
    <dbReference type="NCBI Taxonomy" id="47427"/>
    <lineage>
        <taxon>Eukaryota</taxon>
        <taxon>Fungi</taxon>
        <taxon>Dikarya</taxon>
        <taxon>Basidiomycota</taxon>
        <taxon>Agaricomycotina</taxon>
        <taxon>Agaricomycetes</taxon>
        <taxon>Agaricomycetidae</taxon>
        <taxon>Agaricales</taxon>
        <taxon>Marasmiineae</taxon>
        <taxon>Physalacriaceae</taxon>
        <taxon>Armillaria</taxon>
    </lineage>
</organism>
<keyword evidence="2" id="KW-1185">Reference proteome</keyword>
<dbReference type="InParanoid" id="A0A2H3DVW1"/>
<dbReference type="EMBL" id="KZ293658">
    <property type="protein sequence ID" value="PBK92423.1"/>
    <property type="molecule type" value="Genomic_DNA"/>
</dbReference>
<evidence type="ECO:0000313" key="2">
    <source>
        <dbReference type="Proteomes" id="UP000217790"/>
    </source>
</evidence>
<protein>
    <recommendedName>
        <fullName evidence="3">F-box domain-containing protein</fullName>
    </recommendedName>
</protein>
<proteinExistence type="predicted"/>
<name>A0A2H3DVW1_ARMGA</name>
<accession>A0A2H3DVW1</accession>
<dbReference type="AlphaFoldDB" id="A0A2H3DVW1"/>
<evidence type="ECO:0008006" key="3">
    <source>
        <dbReference type="Google" id="ProtNLM"/>
    </source>
</evidence>